<dbReference type="InterPro" id="IPR000873">
    <property type="entry name" value="AMP-dep_synth/lig_dom"/>
</dbReference>
<reference evidence="6" key="1">
    <citation type="journal article" date="2019" name="Int. J. Syst. Evol. Microbiol.">
        <title>The Global Catalogue of Microorganisms (GCM) 10K type strain sequencing project: providing services to taxonomists for standard genome sequencing and annotation.</title>
        <authorList>
            <consortium name="The Broad Institute Genomics Platform"/>
            <consortium name="The Broad Institute Genome Sequencing Center for Infectious Disease"/>
            <person name="Wu L."/>
            <person name="Ma J."/>
        </authorList>
    </citation>
    <scope>NUCLEOTIDE SEQUENCE [LARGE SCALE GENOMIC DNA]</scope>
    <source>
        <strain evidence="6">JCM 18303</strain>
    </source>
</reference>
<evidence type="ECO:0000256" key="1">
    <source>
        <dbReference type="ARBA" id="ARBA00006432"/>
    </source>
</evidence>
<name>A0ABP9QTK5_9PSEU</name>
<dbReference type="Gene3D" id="3.40.50.12780">
    <property type="entry name" value="N-terminal domain of ligase-like"/>
    <property type="match status" value="1"/>
</dbReference>
<evidence type="ECO:0000259" key="4">
    <source>
        <dbReference type="Pfam" id="PF13193"/>
    </source>
</evidence>
<dbReference type="PANTHER" id="PTHR43201">
    <property type="entry name" value="ACYL-COA SYNTHETASE"/>
    <property type="match status" value="1"/>
</dbReference>
<dbReference type="Proteomes" id="UP001428817">
    <property type="component" value="Unassembled WGS sequence"/>
</dbReference>
<dbReference type="InterPro" id="IPR045851">
    <property type="entry name" value="AMP-bd_C_sf"/>
</dbReference>
<comment type="caution">
    <text evidence="5">The sequence shown here is derived from an EMBL/GenBank/DDBJ whole genome shotgun (WGS) entry which is preliminary data.</text>
</comment>
<dbReference type="EMBL" id="BAABJP010000037">
    <property type="protein sequence ID" value="GAA5167138.1"/>
    <property type="molecule type" value="Genomic_DNA"/>
</dbReference>
<evidence type="ECO:0000256" key="2">
    <source>
        <dbReference type="ARBA" id="ARBA00022598"/>
    </source>
</evidence>
<keyword evidence="6" id="KW-1185">Reference proteome</keyword>
<dbReference type="RefSeq" id="WP_185059804.1">
    <property type="nucleotide sequence ID" value="NZ_BAABJP010000037.1"/>
</dbReference>
<dbReference type="SUPFAM" id="SSF56801">
    <property type="entry name" value="Acetyl-CoA synthetase-like"/>
    <property type="match status" value="1"/>
</dbReference>
<evidence type="ECO:0000259" key="3">
    <source>
        <dbReference type="Pfam" id="PF00501"/>
    </source>
</evidence>
<protein>
    <submittedName>
        <fullName evidence="5">AMP-binding protein</fullName>
    </submittedName>
</protein>
<evidence type="ECO:0000313" key="5">
    <source>
        <dbReference type="EMBL" id="GAA5167138.1"/>
    </source>
</evidence>
<dbReference type="Gene3D" id="3.30.300.30">
    <property type="match status" value="1"/>
</dbReference>
<evidence type="ECO:0000313" key="6">
    <source>
        <dbReference type="Proteomes" id="UP001428817"/>
    </source>
</evidence>
<organism evidence="5 6">
    <name type="scientific">Pseudonocardia eucalypti</name>
    <dbReference type="NCBI Taxonomy" id="648755"/>
    <lineage>
        <taxon>Bacteria</taxon>
        <taxon>Bacillati</taxon>
        <taxon>Actinomycetota</taxon>
        <taxon>Actinomycetes</taxon>
        <taxon>Pseudonocardiales</taxon>
        <taxon>Pseudonocardiaceae</taxon>
        <taxon>Pseudonocardia</taxon>
    </lineage>
</organism>
<dbReference type="PANTHER" id="PTHR43201:SF5">
    <property type="entry name" value="MEDIUM-CHAIN ACYL-COA LIGASE ACSF2, MITOCHONDRIAL"/>
    <property type="match status" value="1"/>
</dbReference>
<keyword evidence="2" id="KW-0436">Ligase</keyword>
<accession>A0ABP9QTK5</accession>
<comment type="similarity">
    <text evidence="1">Belongs to the ATP-dependent AMP-binding enzyme family.</text>
</comment>
<gene>
    <name evidence="5" type="ORF">GCM10023321_59400</name>
</gene>
<feature type="domain" description="AMP-binding enzyme C-terminal" evidence="4">
    <location>
        <begin position="468"/>
        <end position="543"/>
    </location>
</feature>
<sequence>MIGSIGTGSIGAALRGRAELALAVAAAVPPVLRGGLLPPPHRLPRTVLALARNGGTLALLAELAAARFPDRPAMIDEFGEISFAELHRRVVAVAGAMHEAWHIGPGSAVAVLARNHRHFPEAVLAASRLGAELVLLNTELAPDQLARILARHRPELLVADAEFFEKLPSSAHAGPTVIALGPGEGDAPGPGAGITLEALAGSGLDAPRGRLQGPITMLTSGTTGLAKSAPRQTGIAAGLSMAGALPVLALETTDVIYAAPPFFHFYGFGMLTAGLALGATVVTRRSFDPSRVLEAVERHRVTVLPGVPTMHQRILDLPDGQRYDTSSVRLVLTGAAPVSPALSRRLQERYGPVLVNAYGATELGVLALAAPEDLRECPETVGRALPGVSLRILRPDRTQAPPGEVGELFARGPMMFAGYTGGTERKEEVDGHLSTGDLARLDDRGRLFVVGRADDMIVSGGENIFTNEVEDVLAGHPDVAEAAVVGVPDEDLGSRMRAYLVPRDGTTITLDEVKDYVRARLERYKVPRELVLLDELPRNATGKILHARLREVPVSDLCGYSHTNHSQGR</sequence>
<dbReference type="Pfam" id="PF00501">
    <property type="entry name" value="AMP-binding"/>
    <property type="match status" value="1"/>
</dbReference>
<proteinExistence type="inferred from homology"/>
<dbReference type="InterPro" id="IPR025110">
    <property type="entry name" value="AMP-bd_C"/>
</dbReference>
<dbReference type="InterPro" id="IPR042099">
    <property type="entry name" value="ANL_N_sf"/>
</dbReference>
<dbReference type="Pfam" id="PF13193">
    <property type="entry name" value="AMP-binding_C"/>
    <property type="match status" value="1"/>
</dbReference>
<feature type="domain" description="AMP-dependent synthetase/ligase" evidence="3">
    <location>
        <begin position="64"/>
        <end position="419"/>
    </location>
</feature>